<evidence type="ECO:0000259" key="7">
    <source>
        <dbReference type="PROSITE" id="PS50850"/>
    </source>
</evidence>
<comment type="caution">
    <text evidence="8">The sequence shown here is derived from an EMBL/GenBank/DDBJ whole genome shotgun (WGS) entry which is preliminary data.</text>
</comment>
<keyword evidence="3 6" id="KW-1133">Transmembrane helix</keyword>
<feature type="transmembrane region" description="Helical" evidence="6">
    <location>
        <begin position="170"/>
        <end position="187"/>
    </location>
</feature>
<feature type="transmembrane region" description="Helical" evidence="6">
    <location>
        <begin position="101"/>
        <end position="122"/>
    </location>
</feature>
<feature type="transmembrane region" description="Helical" evidence="6">
    <location>
        <begin position="214"/>
        <end position="235"/>
    </location>
</feature>
<keyword evidence="4 6" id="KW-0472">Membrane</keyword>
<gene>
    <name evidence="8" type="ORF">Cch02nite_61000</name>
</gene>
<name>A0A8J3K3W9_9ACTN</name>
<dbReference type="EMBL" id="BONG01000048">
    <property type="protein sequence ID" value="GIF92656.1"/>
    <property type="molecule type" value="Genomic_DNA"/>
</dbReference>
<evidence type="ECO:0000256" key="3">
    <source>
        <dbReference type="ARBA" id="ARBA00022989"/>
    </source>
</evidence>
<dbReference type="InterPro" id="IPR036259">
    <property type="entry name" value="MFS_trans_sf"/>
</dbReference>
<dbReference type="Pfam" id="PF07690">
    <property type="entry name" value="MFS_1"/>
    <property type="match status" value="1"/>
</dbReference>
<reference evidence="8 9" key="1">
    <citation type="submission" date="2021-01" db="EMBL/GenBank/DDBJ databases">
        <title>Whole genome shotgun sequence of Catellatospora chokoriensis NBRC 107358.</title>
        <authorList>
            <person name="Komaki H."/>
            <person name="Tamura T."/>
        </authorList>
    </citation>
    <scope>NUCLEOTIDE SEQUENCE [LARGE SCALE GENOMIC DNA]</scope>
    <source>
        <strain evidence="8 9">NBRC 107358</strain>
    </source>
</reference>
<dbReference type="Gene3D" id="1.20.1250.20">
    <property type="entry name" value="MFS general substrate transporter like domains"/>
    <property type="match status" value="1"/>
</dbReference>
<dbReference type="GO" id="GO:0022857">
    <property type="term" value="F:transmembrane transporter activity"/>
    <property type="evidence" value="ECO:0007669"/>
    <property type="project" value="InterPro"/>
</dbReference>
<keyword evidence="9" id="KW-1185">Reference proteome</keyword>
<keyword evidence="2 6" id="KW-0812">Transmembrane</keyword>
<evidence type="ECO:0000256" key="6">
    <source>
        <dbReference type="SAM" id="Phobius"/>
    </source>
</evidence>
<feature type="transmembrane region" description="Helical" evidence="6">
    <location>
        <begin position="296"/>
        <end position="314"/>
    </location>
</feature>
<feature type="transmembrane region" description="Helical" evidence="6">
    <location>
        <begin position="362"/>
        <end position="383"/>
    </location>
</feature>
<organism evidence="8 9">
    <name type="scientific">Catellatospora chokoriensis</name>
    <dbReference type="NCBI Taxonomy" id="310353"/>
    <lineage>
        <taxon>Bacteria</taxon>
        <taxon>Bacillati</taxon>
        <taxon>Actinomycetota</taxon>
        <taxon>Actinomycetes</taxon>
        <taxon>Micromonosporales</taxon>
        <taxon>Micromonosporaceae</taxon>
        <taxon>Catellatospora</taxon>
    </lineage>
</organism>
<dbReference type="PANTHER" id="PTHR23542">
    <property type="match status" value="1"/>
</dbReference>
<sequence>MTIEPYRKILGLPGVRALMLVGLVARVPVIAAGIVLTLHVVNTMHLGYAQAGLVGTASTLGSAIGSPLAGRLLDRHGLRPVLIVTTAAQALFWSIAPQLSYHVLLVGALVAGVLGLPVFSLVRQCIAALIPADQRRPGFALDSMAVELSYMLAPAAAVAAVTAFGSRPTMYAVGIGVVGAGLALIALNPPTRSVAEQENPQAAVPRRQWLRPRLFALLSITAVLTFVLTATDLTLIATLKGSGQETWIGLVIAVWCGYSLIGGFVYGALHRSISPLLLAGVMSALTIPLGLVGGGWWWLLLALIPAGVLCAPSLSATIDTMSQWVPSAARGEAMGLHGTALTIGVAAGAPFAGTIIDGYGPGWAFAATGTAGVLLVLIALPFWRLAGAGARTAPATAEAVPAATPTGGTTLAGAAAGDPGSARAAGPESAPAWEGAILTEAAISGAGATTSAADGAFTQDAAASHR</sequence>
<dbReference type="GO" id="GO:0005886">
    <property type="term" value="C:plasma membrane"/>
    <property type="evidence" value="ECO:0007669"/>
    <property type="project" value="UniProtKB-SubCell"/>
</dbReference>
<evidence type="ECO:0000313" key="9">
    <source>
        <dbReference type="Proteomes" id="UP000619293"/>
    </source>
</evidence>
<evidence type="ECO:0000256" key="1">
    <source>
        <dbReference type="ARBA" id="ARBA00004651"/>
    </source>
</evidence>
<dbReference type="InterPro" id="IPR011701">
    <property type="entry name" value="MFS"/>
</dbReference>
<accession>A0A8J3K3W9</accession>
<evidence type="ECO:0000256" key="5">
    <source>
        <dbReference type="SAM" id="MobiDB-lite"/>
    </source>
</evidence>
<feature type="transmembrane region" description="Helical" evidence="6">
    <location>
        <begin position="77"/>
        <end position="95"/>
    </location>
</feature>
<dbReference type="Proteomes" id="UP000619293">
    <property type="component" value="Unassembled WGS sequence"/>
</dbReference>
<dbReference type="SUPFAM" id="SSF103473">
    <property type="entry name" value="MFS general substrate transporter"/>
    <property type="match status" value="1"/>
</dbReference>
<dbReference type="AlphaFoldDB" id="A0A8J3K3W9"/>
<feature type="transmembrane region" description="Helical" evidence="6">
    <location>
        <begin position="17"/>
        <end position="41"/>
    </location>
</feature>
<feature type="transmembrane region" description="Helical" evidence="6">
    <location>
        <begin position="143"/>
        <end position="164"/>
    </location>
</feature>
<evidence type="ECO:0000256" key="2">
    <source>
        <dbReference type="ARBA" id="ARBA00022692"/>
    </source>
</evidence>
<feature type="transmembrane region" description="Helical" evidence="6">
    <location>
        <begin position="335"/>
        <end position="356"/>
    </location>
</feature>
<evidence type="ECO:0000313" key="8">
    <source>
        <dbReference type="EMBL" id="GIF92656.1"/>
    </source>
</evidence>
<dbReference type="InterPro" id="IPR020846">
    <property type="entry name" value="MFS_dom"/>
</dbReference>
<dbReference type="PROSITE" id="PS50850">
    <property type="entry name" value="MFS"/>
    <property type="match status" value="1"/>
</dbReference>
<feature type="transmembrane region" description="Helical" evidence="6">
    <location>
        <begin position="47"/>
        <end position="65"/>
    </location>
</feature>
<feature type="transmembrane region" description="Helical" evidence="6">
    <location>
        <begin position="273"/>
        <end position="290"/>
    </location>
</feature>
<comment type="subcellular location">
    <subcellularLocation>
        <location evidence="1">Cell membrane</location>
        <topology evidence="1">Multi-pass membrane protein</topology>
    </subcellularLocation>
</comment>
<protein>
    <submittedName>
        <fullName evidence="8">MFS transporter</fullName>
    </submittedName>
</protein>
<proteinExistence type="predicted"/>
<feature type="region of interest" description="Disordered" evidence="5">
    <location>
        <begin position="396"/>
        <end position="430"/>
    </location>
</feature>
<feature type="compositionally biased region" description="Low complexity" evidence="5">
    <location>
        <begin position="396"/>
        <end position="426"/>
    </location>
</feature>
<feature type="domain" description="Major facilitator superfamily (MFS) profile" evidence="7">
    <location>
        <begin position="1"/>
        <end position="384"/>
    </location>
</feature>
<feature type="transmembrane region" description="Helical" evidence="6">
    <location>
        <begin position="247"/>
        <end position="266"/>
    </location>
</feature>
<dbReference type="PANTHER" id="PTHR23542:SF1">
    <property type="entry name" value="MAJOR FACILITATOR SUPERFAMILY (MFS) PROFILE DOMAIN-CONTAINING PROTEIN"/>
    <property type="match status" value="1"/>
</dbReference>
<evidence type="ECO:0000256" key="4">
    <source>
        <dbReference type="ARBA" id="ARBA00023136"/>
    </source>
</evidence>